<keyword evidence="2" id="KW-1185">Reference proteome</keyword>
<comment type="caution">
    <text evidence="1">The sequence shown here is derived from an EMBL/GenBank/DDBJ whole genome shotgun (WGS) entry which is preliminary data.</text>
</comment>
<protein>
    <submittedName>
        <fullName evidence="1">Uncharacterized protein</fullName>
    </submittedName>
</protein>
<evidence type="ECO:0000313" key="1">
    <source>
        <dbReference type="EMBL" id="NMM03091.1"/>
    </source>
</evidence>
<dbReference type="Proteomes" id="UP000544134">
    <property type="component" value="Unassembled WGS sequence"/>
</dbReference>
<proteinExistence type="predicted"/>
<accession>A0A848IMT8</accession>
<organism evidence="1 2">
    <name type="scientific">Paraburkholderia polaris</name>
    <dbReference type="NCBI Taxonomy" id="2728848"/>
    <lineage>
        <taxon>Bacteria</taxon>
        <taxon>Pseudomonadati</taxon>
        <taxon>Pseudomonadota</taxon>
        <taxon>Betaproteobacteria</taxon>
        <taxon>Burkholderiales</taxon>
        <taxon>Burkholderiaceae</taxon>
        <taxon>Paraburkholderia</taxon>
    </lineage>
</organism>
<sequence length="93" mass="9964">MKTVRVMEKSADIDSLNLHIGAQDAPDVDVAECLVRVVSAAVNPSDVKAVLGFEHGTLKPFPIVEDFVFDLSDAALAYQGVFRGAANRVPLKP</sequence>
<dbReference type="PROSITE" id="PS50096">
    <property type="entry name" value="IQ"/>
    <property type="match status" value="1"/>
</dbReference>
<dbReference type="EMBL" id="JABBGJ010000048">
    <property type="protein sequence ID" value="NMM03091.1"/>
    <property type="molecule type" value="Genomic_DNA"/>
</dbReference>
<name>A0A848IMT8_9BURK</name>
<gene>
    <name evidence="1" type="ORF">HHL24_34965</name>
</gene>
<dbReference type="AlphaFoldDB" id="A0A848IMT8"/>
<dbReference type="RefSeq" id="WP_169489843.1">
    <property type="nucleotide sequence ID" value="NZ_JABBGJ010000048.1"/>
</dbReference>
<evidence type="ECO:0000313" key="2">
    <source>
        <dbReference type="Proteomes" id="UP000544134"/>
    </source>
</evidence>
<reference evidence="1 2" key="1">
    <citation type="submission" date="2020-04" db="EMBL/GenBank/DDBJ databases">
        <title>Paraburkholderia sp. RP-4-7 isolated from soil.</title>
        <authorList>
            <person name="Dahal R.H."/>
        </authorList>
    </citation>
    <scope>NUCLEOTIDE SEQUENCE [LARGE SCALE GENOMIC DNA]</scope>
    <source>
        <strain evidence="1 2">RP-4-7</strain>
    </source>
</reference>